<comment type="caution">
    <text evidence="2">The sequence shown here is derived from an EMBL/GenBank/DDBJ whole genome shotgun (WGS) entry which is preliminary data.</text>
</comment>
<feature type="signal peptide" evidence="1">
    <location>
        <begin position="1"/>
        <end position="23"/>
    </location>
</feature>
<keyword evidence="1" id="KW-0732">Signal</keyword>
<dbReference type="RefSeq" id="WP_152130786.1">
    <property type="nucleotide sequence ID" value="NZ_WELG01000001.1"/>
</dbReference>
<evidence type="ECO:0000313" key="2">
    <source>
        <dbReference type="EMBL" id="KAB7530942.1"/>
    </source>
</evidence>
<dbReference type="Proteomes" id="UP000429785">
    <property type="component" value="Unassembled WGS sequence"/>
</dbReference>
<dbReference type="PANTHER" id="PTHR37804:SF1">
    <property type="entry name" value="CDAA REGULATORY PROTEIN CDAR"/>
    <property type="match status" value="1"/>
</dbReference>
<evidence type="ECO:0000256" key="1">
    <source>
        <dbReference type="SAM" id="SignalP"/>
    </source>
</evidence>
<reference evidence="2 3" key="1">
    <citation type="submission" date="2019-10" db="EMBL/GenBank/DDBJ databases">
        <title>Muricauda olearia CL-SS4 JCM15563 genome.</title>
        <authorList>
            <person name="Liu L."/>
        </authorList>
    </citation>
    <scope>NUCLEOTIDE SEQUENCE [LARGE SCALE GENOMIC DNA]</scope>
    <source>
        <strain evidence="2 3">CL-SS4</strain>
    </source>
</reference>
<proteinExistence type="predicted"/>
<dbReference type="Pfam" id="PF07949">
    <property type="entry name" value="YbbR"/>
    <property type="match status" value="1"/>
</dbReference>
<evidence type="ECO:0008006" key="4">
    <source>
        <dbReference type="Google" id="ProtNLM"/>
    </source>
</evidence>
<dbReference type="Gene3D" id="2.170.120.30">
    <property type="match status" value="1"/>
</dbReference>
<dbReference type="Gene3D" id="2.170.120.40">
    <property type="entry name" value="YbbR-like domain"/>
    <property type="match status" value="1"/>
</dbReference>
<protein>
    <recommendedName>
        <fullName evidence="4">YbbR-like domain-containing protein</fullName>
    </recommendedName>
</protein>
<feature type="chain" id="PRO_5026134661" description="YbbR-like domain-containing protein" evidence="1">
    <location>
        <begin position="24"/>
        <end position="305"/>
    </location>
</feature>
<dbReference type="PANTHER" id="PTHR37804">
    <property type="entry name" value="CDAA REGULATORY PROTEIN CDAR"/>
    <property type="match status" value="1"/>
</dbReference>
<evidence type="ECO:0000313" key="3">
    <source>
        <dbReference type="Proteomes" id="UP000429785"/>
    </source>
</evidence>
<sequence>MKVFSLFLLCSFLAWFLSNLSESYESRADFTINYRNLPDTLLLGKNSENTLEAKLRTSGFQFLYFNFFKKRIDLDVSQVTYQNGKYVLTEAVLKKQIEQQLSQNISLMDLGQSQLNVDLYQVVSREVPVKADLNLQFQPNYILDGALEITPSHVVVKGPGIEVDTLKSIVTGPVQLANLSADFSREVPLVFPKGLDNTIFSNGRVNVSGKVVRFSEKVFEVPVQVVNLPEGYQVKTFPNVVTVLCKATVDRLKELSLNDFGVTADYGQLNGADKNILFLKLSKSPENVYDVKLQEPSVNFVLEQE</sequence>
<dbReference type="EMBL" id="WELG01000001">
    <property type="protein sequence ID" value="KAB7530942.1"/>
    <property type="molecule type" value="Genomic_DNA"/>
</dbReference>
<gene>
    <name evidence="2" type="ORF">F8C76_05450</name>
</gene>
<dbReference type="AlphaFoldDB" id="A0A6I1E2S3"/>
<dbReference type="InterPro" id="IPR012505">
    <property type="entry name" value="YbbR"/>
</dbReference>
<dbReference type="OrthoDB" id="1150187at2"/>
<name>A0A6I1E2S3_9FLAO</name>
<accession>A0A6I1E2S3</accession>
<dbReference type="InterPro" id="IPR053154">
    <property type="entry name" value="c-di-AMP_regulator"/>
</dbReference>
<organism evidence="2 3">
    <name type="scientific">Flagellimonas olearia</name>
    <dbReference type="NCBI Taxonomy" id="552546"/>
    <lineage>
        <taxon>Bacteria</taxon>
        <taxon>Pseudomonadati</taxon>
        <taxon>Bacteroidota</taxon>
        <taxon>Flavobacteriia</taxon>
        <taxon>Flavobacteriales</taxon>
        <taxon>Flavobacteriaceae</taxon>
        <taxon>Flagellimonas</taxon>
    </lineage>
</organism>